<evidence type="ECO:0000313" key="3">
    <source>
        <dbReference type="Proteomes" id="UP000026961"/>
    </source>
</evidence>
<dbReference type="Gramene" id="OGLUM03G19080.1">
    <property type="protein sequence ID" value="OGLUM03G19080.1"/>
    <property type="gene ID" value="OGLUM03G19080"/>
</dbReference>
<evidence type="ECO:0000256" key="1">
    <source>
        <dbReference type="SAM" id="MobiDB-lite"/>
    </source>
</evidence>
<accession>A0A0D9Z7T3</accession>
<dbReference type="HOGENOM" id="CLU_1920369_0_0_1"/>
<reference evidence="2" key="1">
    <citation type="submission" date="2015-04" db="UniProtKB">
        <authorList>
            <consortium name="EnsemblPlants"/>
        </authorList>
    </citation>
    <scope>IDENTIFICATION</scope>
</reference>
<dbReference type="Proteomes" id="UP000026961">
    <property type="component" value="Chromosome 3"/>
</dbReference>
<dbReference type="AlphaFoldDB" id="A0A0D9Z7T3"/>
<name>A0A0D9Z7T3_9ORYZ</name>
<feature type="compositionally biased region" description="Acidic residues" evidence="1">
    <location>
        <begin position="66"/>
        <end position="76"/>
    </location>
</feature>
<reference evidence="2" key="2">
    <citation type="submission" date="2018-05" db="EMBL/GenBank/DDBJ databases">
        <title>OgluRS3 (Oryza glumaepatula Reference Sequence Version 3).</title>
        <authorList>
            <person name="Zhang J."/>
            <person name="Kudrna D."/>
            <person name="Lee S."/>
            <person name="Talag J."/>
            <person name="Welchert J."/>
            <person name="Wing R.A."/>
        </authorList>
    </citation>
    <scope>NUCLEOTIDE SEQUENCE [LARGE SCALE GENOMIC DNA]</scope>
</reference>
<feature type="compositionally biased region" description="Low complexity" evidence="1">
    <location>
        <begin position="40"/>
        <end position="56"/>
    </location>
</feature>
<feature type="region of interest" description="Disordered" evidence="1">
    <location>
        <begin position="1"/>
        <end position="81"/>
    </location>
</feature>
<organism evidence="2">
    <name type="scientific">Oryza glumipatula</name>
    <dbReference type="NCBI Taxonomy" id="40148"/>
    <lineage>
        <taxon>Eukaryota</taxon>
        <taxon>Viridiplantae</taxon>
        <taxon>Streptophyta</taxon>
        <taxon>Embryophyta</taxon>
        <taxon>Tracheophyta</taxon>
        <taxon>Spermatophyta</taxon>
        <taxon>Magnoliopsida</taxon>
        <taxon>Liliopsida</taxon>
        <taxon>Poales</taxon>
        <taxon>Poaceae</taxon>
        <taxon>BOP clade</taxon>
        <taxon>Oryzoideae</taxon>
        <taxon>Oryzeae</taxon>
        <taxon>Oryzinae</taxon>
        <taxon>Oryza</taxon>
    </lineage>
</organism>
<feature type="compositionally biased region" description="Low complexity" evidence="1">
    <location>
        <begin position="7"/>
        <end position="33"/>
    </location>
</feature>
<protein>
    <submittedName>
        <fullName evidence="2">Uncharacterized protein</fullName>
    </submittedName>
</protein>
<proteinExistence type="predicted"/>
<keyword evidence="3" id="KW-1185">Reference proteome</keyword>
<sequence length="132" mass="13764">MRSSEGAAAPSSPRTATAAPSSPRPATSAPSSSGMKTAGPRTKTATPPSRRAATTAARKKGLREEGEQDNEEESGIEADRNTIAISPISIVGKPSAKPRIILLFPKTNLSGTPLPIVTVKQKMGSRHPHQTE</sequence>
<dbReference type="EnsemblPlants" id="OGLUM03G19080.1">
    <property type="protein sequence ID" value="OGLUM03G19080.1"/>
    <property type="gene ID" value="OGLUM03G19080"/>
</dbReference>
<evidence type="ECO:0000313" key="2">
    <source>
        <dbReference type="EnsemblPlants" id="OGLUM03G19080.1"/>
    </source>
</evidence>